<organism evidence="2 3">
    <name type="scientific">Agrocybe pediades</name>
    <dbReference type="NCBI Taxonomy" id="84607"/>
    <lineage>
        <taxon>Eukaryota</taxon>
        <taxon>Fungi</taxon>
        <taxon>Dikarya</taxon>
        <taxon>Basidiomycota</taxon>
        <taxon>Agaricomycotina</taxon>
        <taxon>Agaricomycetes</taxon>
        <taxon>Agaricomycetidae</taxon>
        <taxon>Agaricales</taxon>
        <taxon>Agaricineae</taxon>
        <taxon>Strophariaceae</taxon>
        <taxon>Agrocybe</taxon>
    </lineage>
</organism>
<reference evidence="2 3" key="1">
    <citation type="submission" date="2019-12" db="EMBL/GenBank/DDBJ databases">
        <authorList>
            <person name="Floudas D."/>
            <person name="Bentzer J."/>
            <person name="Ahren D."/>
            <person name="Johansson T."/>
            <person name="Persson P."/>
            <person name="Tunlid A."/>
        </authorList>
    </citation>
    <scope>NUCLEOTIDE SEQUENCE [LARGE SCALE GENOMIC DNA]</scope>
    <source>
        <strain evidence="2 3">CBS 102.39</strain>
    </source>
</reference>
<keyword evidence="3" id="KW-1185">Reference proteome</keyword>
<gene>
    <name evidence="2" type="ORF">D9613_007100</name>
</gene>
<accession>A0A8H4QHX0</accession>
<name>A0A8H4QHX0_9AGAR</name>
<protein>
    <submittedName>
        <fullName evidence="2">Uncharacterized protein</fullName>
    </submittedName>
</protein>
<dbReference type="Proteomes" id="UP000521872">
    <property type="component" value="Unassembled WGS sequence"/>
</dbReference>
<sequence length="190" mass="21778">MPSSSEPTTTAENAKEETMSRSSTPTPSNPRGNPSASAKSAPKKPQKKQRTFPIGAYGVFIDMEEGIEYMTKNNLCSEDLDEWIIYRMYLELLESKFGIPVERLLYVWDPDTDTRRPLLVFKTDIDPPDVKVPDRETFLQICEFLGRRQKPQWYVINWPISNSALNEILSTRIEGYIVPLDEMLGLNRGE</sequence>
<proteinExistence type="predicted"/>
<feature type="compositionally biased region" description="Polar residues" evidence="1">
    <location>
        <begin position="1"/>
        <end position="12"/>
    </location>
</feature>
<feature type="compositionally biased region" description="Low complexity" evidence="1">
    <location>
        <begin position="20"/>
        <end position="40"/>
    </location>
</feature>
<evidence type="ECO:0000313" key="2">
    <source>
        <dbReference type="EMBL" id="KAF4610687.1"/>
    </source>
</evidence>
<evidence type="ECO:0000256" key="1">
    <source>
        <dbReference type="SAM" id="MobiDB-lite"/>
    </source>
</evidence>
<feature type="region of interest" description="Disordered" evidence="1">
    <location>
        <begin position="1"/>
        <end position="49"/>
    </location>
</feature>
<evidence type="ECO:0000313" key="3">
    <source>
        <dbReference type="Proteomes" id="UP000521872"/>
    </source>
</evidence>
<dbReference type="AlphaFoldDB" id="A0A8H4QHX0"/>
<comment type="caution">
    <text evidence="2">The sequence shown here is derived from an EMBL/GenBank/DDBJ whole genome shotgun (WGS) entry which is preliminary data.</text>
</comment>
<dbReference type="EMBL" id="JAACJL010000058">
    <property type="protein sequence ID" value="KAF4610687.1"/>
    <property type="molecule type" value="Genomic_DNA"/>
</dbReference>